<organism evidence="2 3">
    <name type="scientific">Henosepilachna vigintioctopunctata</name>
    <dbReference type="NCBI Taxonomy" id="420089"/>
    <lineage>
        <taxon>Eukaryota</taxon>
        <taxon>Metazoa</taxon>
        <taxon>Ecdysozoa</taxon>
        <taxon>Arthropoda</taxon>
        <taxon>Hexapoda</taxon>
        <taxon>Insecta</taxon>
        <taxon>Pterygota</taxon>
        <taxon>Neoptera</taxon>
        <taxon>Endopterygota</taxon>
        <taxon>Coleoptera</taxon>
        <taxon>Polyphaga</taxon>
        <taxon>Cucujiformia</taxon>
        <taxon>Coccinelloidea</taxon>
        <taxon>Coccinellidae</taxon>
        <taxon>Epilachninae</taxon>
        <taxon>Epilachnini</taxon>
        <taxon>Henosepilachna</taxon>
    </lineage>
</organism>
<feature type="compositionally biased region" description="Polar residues" evidence="1">
    <location>
        <begin position="68"/>
        <end position="78"/>
    </location>
</feature>
<protein>
    <submittedName>
        <fullName evidence="2">Uncharacterized protein</fullName>
    </submittedName>
</protein>
<feature type="region of interest" description="Disordered" evidence="1">
    <location>
        <begin position="42"/>
        <end position="88"/>
    </location>
</feature>
<evidence type="ECO:0000313" key="3">
    <source>
        <dbReference type="Proteomes" id="UP001431783"/>
    </source>
</evidence>
<name>A0AAW1VCJ7_9CUCU</name>
<evidence type="ECO:0000256" key="1">
    <source>
        <dbReference type="SAM" id="MobiDB-lite"/>
    </source>
</evidence>
<evidence type="ECO:0000313" key="2">
    <source>
        <dbReference type="EMBL" id="KAK9892435.1"/>
    </source>
</evidence>
<dbReference type="EMBL" id="JARQZJ010000134">
    <property type="protein sequence ID" value="KAK9892435.1"/>
    <property type="molecule type" value="Genomic_DNA"/>
</dbReference>
<accession>A0AAW1VCJ7</accession>
<dbReference type="AlphaFoldDB" id="A0AAW1VCJ7"/>
<gene>
    <name evidence="2" type="ORF">WA026_019887</name>
</gene>
<comment type="caution">
    <text evidence="2">The sequence shown here is derived from an EMBL/GenBank/DDBJ whole genome shotgun (WGS) entry which is preliminary data.</text>
</comment>
<keyword evidence="3" id="KW-1185">Reference proteome</keyword>
<dbReference type="Proteomes" id="UP001431783">
    <property type="component" value="Unassembled WGS sequence"/>
</dbReference>
<sequence length="172" mass="19478">MECFICRETGLIASNSDKIQTEDTFLKPRKNDTAVPKRAISEILTSSDQTSSKESDAESVSPIEDNSMLISQKIPTENTPDRKRAKTKPRIDLPVDHSISVPTKNAITKAYQEHYGTFHLQYENLIAFIENSYGTSTPHIEATKFTDDIKSLLHDLHVHVQSHKLKKQQKVE</sequence>
<reference evidence="2 3" key="1">
    <citation type="submission" date="2023-03" db="EMBL/GenBank/DDBJ databases">
        <title>Genome insight into feeding habits of ladybird beetles.</title>
        <authorList>
            <person name="Li H.-S."/>
            <person name="Huang Y.-H."/>
            <person name="Pang H."/>
        </authorList>
    </citation>
    <scope>NUCLEOTIDE SEQUENCE [LARGE SCALE GENOMIC DNA]</scope>
    <source>
        <strain evidence="2">SYSU_2023b</strain>
        <tissue evidence="2">Whole body</tissue>
    </source>
</reference>
<proteinExistence type="predicted"/>